<evidence type="ECO:0000256" key="4">
    <source>
        <dbReference type="ARBA" id="ARBA00022475"/>
    </source>
</evidence>
<evidence type="ECO:0000313" key="11">
    <source>
        <dbReference type="Proteomes" id="UP000470771"/>
    </source>
</evidence>
<dbReference type="GO" id="GO:0043190">
    <property type="term" value="C:ATP-binding cassette (ABC) transporter complex"/>
    <property type="evidence" value="ECO:0007669"/>
    <property type="project" value="InterPro"/>
</dbReference>
<evidence type="ECO:0000313" key="10">
    <source>
        <dbReference type="EMBL" id="NBG65642.1"/>
    </source>
</evidence>
<keyword evidence="6 9" id="KW-1133">Transmembrane helix</keyword>
<evidence type="ECO:0000256" key="6">
    <source>
        <dbReference type="ARBA" id="ARBA00022989"/>
    </source>
</evidence>
<feature type="transmembrane region" description="Helical" evidence="9">
    <location>
        <begin position="33"/>
        <end position="51"/>
    </location>
</feature>
<dbReference type="InterPro" id="IPR037294">
    <property type="entry name" value="ABC_BtuC-like"/>
</dbReference>
<dbReference type="Gene3D" id="1.10.3470.10">
    <property type="entry name" value="ABC transporter involved in vitamin B12 uptake, BtuC"/>
    <property type="match status" value="1"/>
</dbReference>
<feature type="transmembrane region" description="Helical" evidence="9">
    <location>
        <begin position="6"/>
        <end position="26"/>
    </location>
</feature>
<keyword evidence="7 9" id="KW-0472">Membrane</keyword>
<dbReference type="PANTHER" id="PTHR30477">
    <property type="entry name" value="ABC-TRANSPORTER METAL-BINDING PROTEIN"/>
    <property type="match status" value="1"/>
</dbReference>
<comment type="subcellular location">
    <subcellularLocation>
        <location evidence="1 8">Cell membrane</location>
        <topology evidence="1 8">Multi-pass membrane protein</topology>
    </subcellularLocation>
</comment>
<dbReference type="Proteomes" id="UP000470771">
    <property type="component" value="Unassembled WGS sequence"/>
</dbReference>
<evidence type="ECO:0000256" key="2">
    <source>
        <dbReference type="ARBA" id="ARBA00008034"/>
    </source>
</evidence>
<evidence type="ECO:0000256" key="8">
    <source>
        <dbReference type="RuleBase" id="RU003943"/>
    </source>
</evidence>
<feature type="transmembrane region" description="Helical" evidence="9">
    <location>
        <begin position="231"/>
        <end position="250"/>
    </location>
</feature>
<evidence type="ECO:0000256" key="7">
    <source>
        <dbReference type="ARBA" id="ARBA00023136"/>
    </source>
</evidence>
<dbReference type="PANTHER" id="PTHR30477:SF8">
    <property type="entry name" value="METAL TRANSPORT SYSTEM MEMBRANE PROTEIN CT_070-RELATED"/>
    <property type="match status" value="1"/>
</dbReference>
<feature type="transmembrane region" description="Helical" evidence="9">
    <location>
        <begin position="256"/>
        <end position="274"/>
    </location>
</feature>
<dbReference type="SUPFAM" id="SSF81345">
    <property type="entry name" value="ABC transporter involved in vitamin B12 uptake, BtuC"/>
    <property type="match status" value="1"/>
</dbReference>
<dbReference type="InterPro" id="IPR001626">
    <property type="entry name" value="ABC_TroCD"/>
</dbReference>
<accession>A0A6N9NII4</accession>
<sequence>MASFWIILTGTLIAISCSLLGCYLILRKMAMVGDAISHAVLPGIVLAFLFSGSRETIPMLIGAACLGVLTTVIIELFHRKARLQSDAAIGITFTWLFAIGIILISFFADNIDLDQDCVLYGEIAMVPLDIFYLASGVSLGPRPVWIGGVTLILIVTFIIWGYKGLFITSFNEEYAKAIGISAAFWHYALMSSVSLTTVVAFESVGAILVVAFLIVPAATAYLIVDDLKKMLLLSALFGTLSAISGYYLAYTMDGSIAGAMATMTGIFFTIVFIIQKIRAQKATQVPNF</sequence>
<evidence type="ECO:0000256" key="1">
    <source>
        <dbReference type="ARBA" id="ARBA00004651"/>
    </source>
</evidence>
<keyword evidence="3 8" id="KW-0813">Transport</keyword>
<feature type="transmembrane region" description="Helical" evidence="9">
    <location>
        <begin position="204"/>
        <end position="224"/>
    </location>
</feature>
<organism evidence="10 11">
    <name type="scientific">Acidiluteibacter ferrifornacis</name>
    <dbReference type="NCBI Taxonomy" id="2692424"/>
    <lineage>
        <taxon>Bacteria</taxon>
        <taxon>Pseudomonadati</taxon>
        <taxon>Bacteroidota</taxon>
        <taxon>Flavobacteriia</taxon>
        <taxon>Flavobacteriales</taxon>
        <taxon>Cryomorphaceae</taxon>
        <taxon>Acidiluteibacter</taxon>
    </lineage>
</organism>
<dbReference type="Pfam" id="PF00950">
    <property type="entry name" value="ABC-3"/>
    <property type="match status" value="1"/>
</dbReference>
<feature type="transmembrane region" description="Helical" evidence="9">
    <location>
        <begin position="57"/>
        <end position="77"/>
    </location>
</feature>
<dbReference type="RefSeq" id="WP_160632590.1">
    <property type="nucleotide sequence ID" value="NZ_WWNE01000005.1"/>
</dbReference>
<keyword evidence="11" id="KW-1185">Reference proteome</keyword>
<evidence type="ECO:0000256" key="9">
    <source>
        <dbReference type="SAM" id="Phobius"/>
    </source>
</evidence>
<comment type="caution">
    <text evidence="10">The sequence shown here is derived from an EMBL/GenBank/DDBJ whole genome shotgun (WGS) entry which is preliminary data.</text>
</comment>
<dbReference type="CDD" id="cd06550">
    <property type="entry name" value="TM_ABC_iron-siderophores_like"/>
    <property type="match status" value="1"/>
</dbReference>
<name>A0A6N9NII4_9FLAO</name>
<evidence type="ECO:0000256" key="3">
    <source>
        <dbReference type="ARBA" id="ARBA00022448"/>
    </source>
</evidence>
<keyword evidence="5 8" id="KW-0812">Transmembrane</keyword>
<proteinExistence type="inferred from homology"/>
<dbReference type="AlphaFoldDB" id="A0A6N9NII4"/>
<comment type="similarity">
    <text evidence="2 8">Belongs to the ABC-3 integral membrane protein family.</text>
</comment>
<keyword evidence="4" id="KW-1003">Cell membrane</keyword>
<dbReference type="GO" id="GO:0010043">
    <property type="term" value="P:response to zinc ion"/>
    <property type="evidence" value="ECO:0007669"/>
    <property type="project" value="TreeGrafter"/>
</dbReference>
<gene>
    <name evidence="10" type="ORF">GQN54_05905</name>
</gene>
<feature type="transmembrane region" description="Helical" evidence="9">
    <location>
        <begin position="89"/>
        <end position="108"/>
    </location>
</feature>
<dbReference type="EMBL" id="WWNE01000005">
    <property type="protein sequence ID" value="NBG65642.1"/>
    <property type="molecule type" value="Genomic_DNA"/>
</dbReference>
<feature type="transmembrane region" description="Helical" evidence="9">
    <location>
        <begin position="174"/>
        <end position="198"/>
    </location>
</feature>
<feature type="transmembrane region" description="Helical" evidence="9">
    <location>
        <begin position="144"/>
        <end position="162"/>
    </location>
</feature>
<reference evidence="10 11" key="1">
    <citation type="submission" date="2019-12" db="EMBL/GenBank/DDBJ databases">
        <authorList>
            <person name="Zhao J."/>
        </authorList>
    </citation>
    <scope>NUCLEOTIDE SEQUENCE [LARGE SCALE GENOMIC DNA]</scope>
    <source>
        <strain evidence="10 11">S-15</strain>
    </source>
</reference>
<dbReference type="GO" id="GO:0055085">
    <property type="term" value="P:transmembrane transport"/>
    <property type="evidence" value="ECO:0007669"/>
    <property type="project" value="InterPro"/>
</dbReference>
<evidence type="ECO:0000256" key="5">
    <source>
        <dbReference type="ARBA" id="ARBA00022692"/>
    </source>
</evidence>
<protein>
    <submittedName>
        <fullName evidence="10">Iron chelate uptake ABC transporter family permease subunit</fullName>
    </submittedName>
</protein>